<accession>A0A848LQ25</accession>
<reference evidence="5 6" key="1">
    <citation type="submission" date="2020-04" db="EMBL/GenBank/DDBJ databases">
        <title>Draft genome of Pyxidicoccus fallax type strain.</title>
        <authorList>
            <person name="Whitworth D.E."/>
        </authorList>
    </citation>
    <scope>NUCLEOTIDE SEQUENCE [LARGE SCALE GENOMIC DNA]</scope>
    <source>
        <strain evidence="5 6">DSM 14698</strain>
    </source>
</reference>
<proteinExistence type="predicted"/>
<dbReference type="Proteomes" id="UP000518300">
    <property type="component" value="Unassembled WGS sequence"/>
</dbReference>
<keyword evidence="6" id="KW-1185">Reference proteome</keyword>
<dbReference type="PANTHER" id="PTHR47199:SF2">
    <property type="entry name" value="PHOTOSYSTEM II STABILITY_ASSEMBLY FACTOR HCF136, CHLOROPLASTIC"/>
    <property type="match status" value="1"/>
</dbReference>
<dbReference type="AlphaFoldDB" id="A0A848LQ25"/>
<keyword evidence="2" id="KW-0604">Photosystem II</keyword>
<dbReference type="InterPro" id="IPR015943">
    <property type="entry name" value="WD40/YVTN_repeat-like_dom_sf"/>
</dbReference>
<dbReference type="SUPFAM" id="SSF110296">
    <property type="entry name" value="Oligoxyloglucan reducing end-specific cellobiohydrolase"/>
    <property type="match status" value="2"/>
</dbReference>
<evidence type="ECO:0000256" key="1">
    <source>
        <dbReference type="ARBA" id="ARBA00022531"/>
    </source>
</evidence>
<organism evidence="5 6">
    <name type="scientific">Pyxidicoccus fallax</name>
    <dbReference type="NCBI Taxonomy" id="394095"/>
    <lineage>
        <taxon>Bacteria</taxon>
        <taxon>Pseudomonadati</taxon>
        <taxon>Myxococcota</taxon>
        <taxon>Myxococcia</taxon>
        <taxon>Myxococcales</taxon>
        <taxon>Cystobacterineae</taxon>
        <taxon>Myxococcaceae</taxon>
        <taxon>Pyxidicoccus</taxon>
    </lineage>
</organism>
<feature type="compositionally biased region" description="Low complexity" evidence="3">
    <location>
        <begin position="26"/>
        <end position="39"/>
    </location>
</feature>
<dbReference type="CDD" id="cd15482">
    <property type="entry name" value="Sialidase_non-viral"/>
    <property type="match status" value="1"/>
</dbReference>
<evidence type="ECO:0000313" key="6">
    <source>
        <dbReference type="Proteomes" id="UP000518300"/>
    </source>
</evidence>
<name>A0A848LQ25_9BACT</name>
<evidence type="ECO:0000259" key="4">
    <source>
        <dbReference type="Pfam" id="PF14870"/>
    </source>
</evidence>
<protein>
    <recommendedName>
        <fullName evidence="4">Photosynthesis system II assembly factor Ycf48/Hcf136-like domain-containing protein</fullName>
    </recommendedName>
</protein>
<evidence type="ECO:0000256" key="2">
    <source>
        <dbReference type="ARBA" id="ARBA00023276"/>
    </source>
</evidence>
<comment type="caution">
    <text evidence="5">The sequence shown here is derived from an EMBL/GenBank/DDBJ whole genome shotgun (WGS) entry which is preliminary data.</text>
</comment>
<dbReference type="Gene3D" id="2.130.10.10">
    <property type="entry name" value="YVTN repeat-like/Quinoprotein amine dehydrogenase"/>
    <property type="match status" value="1"/>
</dbReference>
<dbReference type="Pfam" id="PF14870">
    <property type="entry name" value="PSII_BNR"/>
    <property type="match status" value="1"/>
</dbReference>
<gene>
    <name evidence="5" type="ORF">HG543_33735</name>
</gene>
<evidence type="ECO:0000256" key="3">
    <source>
        <dbReference type="SAM" id="MobiDB-lite"/>
    </source>
</evidence>
<dbReference type="GO" id="GO:0015979">
    <property type="term" value="P:photosynthesis"/>
    <property type="evidence" value="ECO:0007669"/>
    <property type="project" value="UniProtKB-KW"/>
</dbReference>
<dbReference type="PANTHER" id="PTHR47199">
    <property type="entry name" value="PHOTOSYSTEM II STABILITY/ASSEMBLY FACTOR HCF136, CHLOROPLASTIC"/>
    <property type="match status" value="1"/>
</dbReference>
<dbReference type="EMBL" id="JABBJJ010000206">
    <property type="protein sequence ID" value="NMO19801.1"/>
    <property type="molecule type" value="Genomic_DNA"/>
</dbReference>
<dbReference type="RefSeq" id="WP_169349043.1">
    <property type="nucleotide sequence ID" value="NZ_JABBJJ010000206.1"/>
</dbReference>
<keyword evidence="1" id="KW-0602">Photosynthesis</keyword>
<feature type="domain" description="Photosynthesis system II assembly factor Ycf48/Hcf136-like" evidence="4">
    <location>
        <begin position="209"/>
        <end position="298"/>
    </location>
</feature>
<evidence type="ECO:0000313" key="5">
    <source>
        <dbReference type="EMBL" id="NMO19801.1"/>
    </source>
</evidence>
<dbReference type="InterPro" id="IPR028203">
    <property type="entry name" value="PSII_CF48-like_dom"/>
</dbReference>
<feature type="region of interest" description="Disordered" evidence="3">
    <location>
        <begin position="22"/>
        <end position="43"/>
    </location>
</feature>
<sequence>MNPASWAPAVIGLLLLAGPEDRARNAPASPEAPGGAEASRTPEEPGVLVDLGIQKIDLLRVQSVAHRMEKDWWAVVMASYRDRRPGDELPFRVLRSADAGRTWREDPERTAALDPVAAKADSNLDFFTWYTPDVGVLAGGVSSKVLRTVDAGRTWQPVALAEKLRVYTWEHVGGRTWLCGSSGNLHRSDDAGASWRMLRNSPFTEFDNCASLSFLDAERGWALSKEGRVWETSDGGEHWRPLKAPPWSGKPEQVVRLTPKVGWLGGAHADRFKTLDGGKTWHAQPLSPEQMDADPRLARTPAGQPVITLGATSGAPETWVPAMREYTVPMGKDTVVVLEGRYLRAYVSGRLRWAGPLRSAGTGVLTPLEGMARKSPEEWLGWTGEHAVATFDAGRNWVPVGRFPKTPVRRLLFLEGDKVLARAADGTLMRSTSHEFGSDWRTTTDAMDAFDFARRTRLASDTSPASAPFECVLAAAPASLKVQFDQLGCFHFIKNSLSLEFTQQGVRLSGVLTNGEEDSQRIEPRVLSRAEAERIVQSLAKATTGEEQKPGCGSTSSLEAAIEWTCPASAETYGKLELSADDCRSDDNEPSRARAALVHQVAKQVLKDASR</sequence>
<dbReference type="GO" id="GO:0009523">
    <property type="term" value="C:photosystem II"/>
    <property type="evidence" value="ECO:0007669"/>
    <property type="project" value="UniProtKB-KW"/>
</dbReference>